<dbReference type="Pfam" id="PF00662">
    <property type="entry name" value="Proton_antipo_N"/>
    <property type="match status" value="1"/>
</dbReference>
<evidence type="ECO:0000313" key="9">
    <source>
        <dbReference type="EMBL" id="MCP2307190.1"/>
    </source>
</evidence>
<evidence type="ECO:0000256" key="4">
    <source>
        <dbReference type="ARBA" id="ARBA00023136"/>
    </source>
</evidence>
<feature type="transmembrane region" description="Helical" evidence="6">
    <location>
        <begin position="375"/>
        <end position="394"/>
    </location>
</feature>
<feature type="transmembrane region" description="Helical" evidence="6">
    <location>
        <begin position="87"/>
        <end position="106"/>
    </location>
</feature>
<keyword evidence="4 6" id="KW-0472">Membrane</keyword>
<feature type="domain" description="NADH:quinone oxidoreductase/Mrp antiporter transmembrane" evidence="7">
    <location>
        <begin position="135"/>
        <end position="421"/>
    </location>
</feature>
<dbReference type="PRINTS" id="PR01434">
    <property type="entry name" value="NADHDHGNASE5"/>
</dbReference>
<dbReference type="Gene3D" id="1.20.5.2700">
    <property type="match status" value="1"/>
</dbReference>
<keyword evidence="2 5" id="KW-0812">Transmembrane</keyword>
<feature type="transmembrane region" description="Helical" evidence="6">
    <location>
        <begin position="248"/>
        <end position="266"/>
    </location>
</feature>
<name>A0ABT1IPY3_9ACTN</name>
<evidence type="ECO:0000256" key="1">
    <source>
        <dbReference type="ARBA" id="ARBA00004127"/>
    </source>
</evidence>
<proteinExistence type="predicted"/>
<accession>A0ABT1IPY3</accession>
<comment type="subcellular location">
    <subcellularLocation>
        <location evidence="1">Endomembrane system</location>
        <topology evidence="1">Multi-pass membrane protein</topology>
    </subcellularLocation>
    <subcellularLocation>
        <location evidence="5">Membrane</location>
        <topology evidence="5">Multi-pass membrane protein</topology>
    </subcellularLocation>
</comment>
<feature type="transmembrane region" description="Helical" evidence="6">
    <location>
        <begin position="278"/>
        <end position="299"/>
    </location>
</feature>
<reference evidence="9 10" key="1">
    <citation type="submission" date="2022-06" db="EMBL/GenBank/DDBJ databases">
        <title>Sequencing the genomes of 1000 actinobacteria strains.</title>
        <authorList>
            <person name="Klenk H.-P."/>
        </authorList>
    </citation>
    <scope>NUCLEOTIDE SEQUENCE [LARGE SCALE GENOMIC DNA]</scope>
    <source>
        <strain evidence="9 10">DSM 41656</strain>
    </source>
</reference>
<dbReference type="InterPro" id="IPR003945">
    <property type="entry name" value="NU5C-like"/>
</dbReference>
<feature type="transmembrane region" description="Helical" evidence="6">
    <location>
        <begin position="181"/>
        <end position="203"/>
    </location>
</feature>
<organism evidence="9 10">
    <name type="scientific">Kitasatospora paracochleata</name>
    <dbReference type="NCBI Taxonomy" id="58354"/>
    <lineage>
        <taxon>Bacteria</taxon>
        <taxon>Bacillati</taxon>
        <taxon>Actinomycetota</taxon>
        <taxon>Actinomycetes</taxon>
        <taxon>Kitasatosporales</taxon>
        <taxon>Streptomycetaceae</taxon>
        <taxon>Kitasatospora</taxon>
    </lineage>
</organism>
<feature type="transmembrane region" description="Helical" evidence="6">
    <location>
        <begin position="414"/>
        <end position="437"/>
    </location>
</feature>
<feature type="transmembrane region" description="Helical" evidence="6">
    <location>
        <begin position="141"/>
        <end position="160"/>
    </location>
</feature>
<keyword evidence="3 6" id="KW-1133">Transmembrane helix</keyword>
<protein>
    <submittedName>
        <fullName evidence="9">NADH-quinone oxidoreductase subunit L</fullName>
    </submittedName>
</protein>
<dbReference type="PANTHER" id="PTHR42829:SF2">
    <property type="entry name" value="NADH-UBIQUINONE OXIDOREDUCTASE CHAIN 5"/>
    <property type="match status" value="1"/>
</dbReference>
<dbReference type="InterPro" id="IPR001516">
    <property type="entry name" value="Proton_antipo_N"/>
</dbReference>
<dbReference type="InterPro" id="IPR001750">
    <property type="entry name" value="ND/Mrp_TM"/>
</dbReference>
<evidence type="ECO:0000259" key="7">
    <source>
        <dbReference type="Pfam" id="PF00361"/>
    </source>
</evidence>
<evidence type="ECO:0000313" key="10">
    <source>
        <dbReference type="Proteomes" id="UP001206483"/>
    </source>
</evidence>
<dbReference type="EMBL" id="JAMZDX010000001">
    <property type="protein sequence ID" value="MCP2307190.1"/>
    <property type="molecule type" value="Genomic_DNA"/>
</dbReference>
<comment type="caution">
    <text evidence="9">The sequence shown here is derived from an EMBL/GenBank/DDBJ whole genome shotgun (WGS) entry which is preliminary data.</text>
</comment>
<evidence type="ECO:0000256" key="6">
    <source>
        <dbReference type="SAM" id="Phobius"/>
    </source>
</evidence>
<dbReference type="NCBIfam" id="NF005141">
    <property type="entry name" value="PRK06590.1"/>
    <property type="match status" value="1"/>
</dbReference>
<keyword evidence="10" id="KW-1185">Reference proteome</keyword>
<feature type="transmembrane region" description="Helical" evidence="6">
    <location>
        <begin position="118"/>
        <end position="135"/>
    </location>
</feature>
<sequence>MNSLIPLLVAAPLVGAALLLLGGRVLDRSGHWLGTAAAALSFGFGLALFADMLGRPADQRAVHVTLWSWIPVNGFQADVAFQLDQLSMTFVLLITGVGTLIHLYSVGYMAHDERRRRFFGYLNLFLAAMLLLVLADNYLLLYVGWEGVGLASYLLIGFWQHKPSAAVAAKKAFIVNRVGDMGLSIAIMLMFAQFGTFTFGPVFRAAGGASEGMLTAISLMLLLAACGKSAQVPLQSWLGDAMEGPTPVSALIHAATMVTAGVYLITRSSAIFDQAPDAQLVVVVVGAVTLLFGAIVGCAKDDIKKALAGSTMSQIGYMIMAVGLGPIGYPFAIMHLVTHGFFKAGLFLGAGSVMHGMNDEVNMRHYGGLRKYMPITFATFGLGYLAIIGFPGLSGFFSKDKIIEAAFAKGSTEGWILGLCALIGASVTAFYMTRVMLLTFFGEKRWQPDPETGEEPHPHESPATMTVPMIVLAFGSVFAGGLFAIGNSFLNWLEPVTGHDEGHSPLSPLTITLITTVCMLAGVTLAYLMYGRSTVPVTPPVGSALTRAARRDLLQDDFNHAVLVRPGSALAATLVYFDSKGLDGFVNGLAATIGGISARLRHIQTGFVRSYALSMFGGTLVLVASTLLMRSV</sequence>
<evidence type="ECO:0000256" key="2">
    <source>
        <dbReference type="ARBA" id="ARBA00022692"/>
    </source>
</evidence>
<feature type="transmembrane region" description="Helical" evidence="6">
    <location>
        <begin position="509"/>
        <end position="530"/>
    </location>
</feature>
<dbReference type="NCBIfam" id="TIGR01974">
    <property type="entry name" value="NDH_I_L"/>
    <property type="match status" value="1"/>
</dbReference>
<dbReference type="Pfam" id="PF00361">
    <property type="entry name" value="Proton_antipo_M"/>
    <property type="match status" value="1"/>
</dbReference>
<dbReference type="RefSeq" id="WP_253793011.1">
    <property type="nucleotide sequence ID" value="NZ_BAAAUB010000031.1"/>
</dbReference>
<evidence type="ECO:0000256" key="3">
    <source>
        <dbReference type="ARBA" id="ARBA00022989"/>
    </source>
</evidence>
<gene>
    <name evidence="9" type="ORF">FHR36_000282</name>
</gene>
<feature type="transmembrane region" description="Helical" evidence="6">
    <location>
        <begin position="209"/>
        <end position="227"/>
    </location>
</feature>
<feature type="domain" description="NADH-Ubiquinone oxidoreductase (complex I) chain 5 N-terminal" evidence="8">
    <location>
        <begin position="69"/>
        <end position="119"/>
    </location>
</feature>
<feature type="transmembrane region" description="Helical" evidence="6">
    <location>
        <begin position="32"/>
        <end position="50"/>
    </location>
</feature>
<dbReference type="InterPro" id="IPR018393">
    <property type="entry name" value="NADHpl_OxRdtase_5_subgr"/>
</dbReference>
<dbReference type="PANTHER" id="PTHR42829">
    <property type="entry name" value="NADH-UBIQUINONE OXIDOREDUCTASE CHAIN 5"/>
    <property type="match status" value="1"/>
</dbReference>
<feature type="transmembrane region" description="Helical" evidence="6">
    <location>
        <begin position="611"/>
        <end position="629"/>
    </location>
</feature>
<evidence type="ECO:0000259" key="8">
    <source>
        <dbReference type="Pfam" id="PF00662"/>
    </source>
</evidence>
<feature type="transmembrane region" description="Helical" evidence="6">
    <location>
        <begin position="469"/>
        <end position="489"/>
    </location>
</feature>
<dbReference type="Proteomes" id="UP001206483">
    <property type="component" value="Unassembled WGS sequence"/>
</dbReference>
<evidence type="ECO:0000256" key="5">
    <source>
        <dbReference type="RuleBase" id="RU000320"/>
    </source>
</evidence>
<dbReference type="PRINTS" id="PR01435">
    <property type="entry name" value="NPOXDRDTASE5"/>
</dbReference>
<feature type="transmembrane region" description="Helical" evidence="6">
    <location>
        <begin position="333"/>
        <end position="354"/>
    </location>
</feature>
<feature type="transmembrane region" description="Helical" evidence="6">
    <location>
        <begin position="306"/>
        <end position="327"/>
    </location>
</feature>